<proteinExistence type="predicted"/>
<evidence type="ECO:0000313" key="1">
    <source>
        <dbReference type="EMBL" id="MCQ4043011.1"/>
    </source>
</evidence>
<reference evidence="1 2" key="1">
    <citation type="submission" date="2022-06" db="EMBL/GenBank/DDBJ databases">
        <title>Draft genome sequence of type strain Streptomyces rubrisoli DSM 42083.</title>
        <authorList>
            <person name="Duangmal K."/>
            <person name="Klaysubun C."/>
        </authorList>
    </citation>
    <scope>NUCLEOTIDE SEQUENCE [LARGE SCALE GENOMIC DNA]</scope>
    <source>
        <strain evidence="1 2">DSM 42083</strain>
    </source>
</reference>
<name>A0ABT1PCC5_9ACTN</name>
<comment type="caution">
    <text evidence="1">The sequence shown here is derived from an EMBL/GenBank/DDBJ whole genome shotgun (WGS) entry which is preliminary data.</text>
</comment>
<organism evidence="1 2">
    <name type="scientific">Streptantibioticus rubrisoli</name>
    <dbReference type="NCBI Taxonomy" id="1387313"/>
    <lineage>
        <taxon>Bacteria</taxon>
        <taxon>Bacillati</taxon>
        <taxon>Actinomycetota</taxon>
        <taxon>Actinomycetes</taxon>
        <taxon>Kitasatosporales</taxon>
        <taxon>Streptomycetaceae</taxon>
        <taxon>Streptantibioticus</taxon>
    </lineage>
</organism>
<accession>A0ABT1PCC5</accession>
<dbReference type="Proteomes" id="UP001206206">
    <property type="component" value="Unassembled WGS sequence"/>
</dbReference>
<dbReference type="EMBL" id="JANFNH010000011">
    <property type="protein sequence ID" value="MCQ4043011.1"/>
    <property type="molecule type" value="Genomic_DNA"/>
</dbReference>
<keyword evidence="2" id="KW-1185">Reference proteome</keyword>
<sequence>MPEITPAAIRRCGYCDGFPAVAITTGLRTADGDREIVTVTCPACKGTGTAPSGRPRLATAGR</sequence>
<gene>
    <name evidence="1" type="ORF">NON19_13440</name>
</gene>
<evidence type="ECO:0008006" key="3">
    <source>
        <dbReference type="Google" id="ProtNLM"/>
    </source>
</evidence>
<dbReference type="RefSeq" id="WP_255927722.1">
    <property type="nucleotide sequence ID" value="NZ_JANFNH010000011.1"/>
</dbReference>
<evidence type="ECO:0000313" key="2">
    <source>
        <dbReference type="Proteomes" id="UP001206206"/>
    </source>
</evidence>
<protein>
    <recommendedName>
        <fullName evidence="3">Molecular chaperone DnaJ</fullName>
    </recommendedName>
</protein>